<keyword evidence="3" id="KW-1185">Reference proteome</keyword>
<accession>A0A167MER0</accession>
<reference evidence="2 3" key="1">
    <citation type="journal article" date="2016" name="Mol. Biol. Evol.">
        <title>Comparative Genomics of Early-Diverging Mushroom-Forming Fungi Provides Insights into the Origins of Lignocellulose Decay Capabilities.</title>
        <authorList>
            <person name="Nagy L.G."/>
            <person name="Riley R."/>
            <person name="Tritt A."/>
            <person name="Adam C."/>
            <person name="Daum C."/>
            <person name="Floudas D."/>
            <person name="Sun H."/>
            <person name="Yadav J.S."/>
            <person name="Pangilinan J."/>
            <person name="Larsson K.H."/>
            <person name="Matsuura K."/>
            <person name="Barry K."/>
            <person name="Labutti K."/>
            <person name="Kuo R."/>
            <person name="Ohm R.A."/>
            <person name="Bhattacharya S.S."/>
            <person name="Shirouzu T."/>
            <person name="Yoshinaga Y."/>
            <person name="Martin F.M."/>
            <person name="Grigoriev I.V."/>
            <person name="Hibbett D.S."/>
        </authorList>
    </citation>
    <scope>NUCLEOTIDE SEQUENCE [LARGE SCALE GENOMIC DNA]</scope>
    <source>
        <strain evidence="2 3">TUFC12733</strain>
    </source>
</reference>
<dbReference type="Pfam" id="PF06127">
    <property type="entry name" value="Mpo1-like"/>
    <property type="match status" value="1"/>
</dbReference>
<proteinExistence type="predicted"/>
<feature type="transmembrane region" description="Helical" evidence="1">
    <location>
        <begin position="87"/>
        <end position="114"/>
    </location>
</feature>
<keyword evidence="1" id="KW-1133">Transmembrane helix</keyword>
<name>A0A167MER0_CALVF</name>
<evidence type="ECO:0000256" key="1">
    <source>
        <dbReference type="SAM" id="Phobius"/>
    </source>
</evidence>
<gene>
    <name evidence="2" type="ORF">CALVIDRAFT_537005</name>
</gene>
<protein>
    <submittedName>
        <fullName evidence="2">Uncharacterized protein</fullName>
    </submittedName>
</protein>
<feature type="transmembrane region" description="Helical" evidence="1">
    <location>
        <begin position="15"/>
        <end position="37"/>
    </location>
</feature>
<dbReference type="Proteomes" id="UP000076738">
    <property type="component" value="Unassembled WGS sequence"/>
</dbReference>
<evidence type="ECO:0000313" key="2">
    <source>
        <dbReference type="EMBL" id="KZO96640.1"/>
    </source>
</evidence>
<organism evidence="2 3">
    <name type="scientific">Calocera viscosa (strain TUFC12733)</name>
    <dbReference type="NCBI Taxonomy" id="1330018"/>
    <lineage>
        <taxon>Eukaryota</taxon>
        <taxon>Fungi</taxon>
        <taxon>Dikarya</taxon>
        <taxon>Basidiomycota</taxon>
        <taxon>Agaricomycotina</taxon>
        <taxon>Dacrymycetes</taxon>
        <taxon>Dacrymycetales</taxon>
        <taxon>Dacrymycetaceae</taxon>
        <taxon>Calocera</taxon>
    </lineage>
</organism>
<dbReference type="InterPro" id="IPR009305">
    <property type="entry name" value="Mpo1-like"/>
</dbReference>
<dbReference type="PANTHER" id="PTHR34205:SF2">
    <property type="entry name" value="DUF962 DOMAIN-CONTAINING PROTEIN"/>
    <property type="match status" value="1"/>
</dbReference>
<dbReference type="EMBL" id="KV417283">
    <property type="protein sequence ID" value="KZO96640.1"/>
    <property type="molecule type" value="Genomic_DNA"/>
</dbReference>
<keyword evidence="1" id="KW-0812">Transmembrane</keyword>
<evidence type="ECO:0000313" key="3">
    <source>
        <dbReference type="Proteomes" id="UP000076738"/>
    </source>
</evidence>
<sequence>MLAGRRLTHTAGSGIWASWLSKSGLAAWLSFYPVFYLHPRVCVLSKMVANPTYEAVSPQTTPFKSFRDFYPFYLGEHRNKVNRALHLVGTTGSIALGVRLAASAVPYICGLLSYPQLVNRTRGWVINEKDVWKWALLAVVNGYAFAWVGHFFVEKNRPATFKYPLYSLRGDFTMLWEVLTFQRKAW</sequence>
<keyword evidence="1" id="KW-0472">Membrane</keyword>
<dbReference type="OrthoDB" id="5511466at2759"/>
<dbReference type="PANTHER" id="PTHR34205">
    <property type="entry name" value="TRANSMEMBRANE PROTEIN"/>
    <property type="match status" value="1"/>
</dbReference>
<dbReference type="AlphaFoldDB" id="A0A167MER0"/>
<feature type="transmembrane region" description="Helical" evidence="1">
    <location>
        <begin position="134"/>
        <end position="153"/>
    </location>
</feature>